<dbReference type="RefSeq" id="WP_311684843.1">
    <property type="nucleotide sequence ID" value="NZ_JAVRHM010000012.1"/>
</dbReference>
<dbReference type="EMBL" id="JAVRHM010000012">
    <property type="protein sequence ID" value="MDT0690376.1"/>
    <property type="molecule type" value="Genomic_DNA"/>
</dbReference>
<gene>
    <name evidence="3" type="ORF">RM549_11305</name>
</gene>
<dbReference type="InterPro" id="IPR011519">
    <property type="entry name" value="UnbV_ASPIC"/>
</dbReference>
<proteinExistence type="predicted"/>
<accession>A0ABU3E327</accession>
<dbReference type="InterPro" id="IPR027039">
    <property type="entry name" value="Crtac1"/>
</dbReference>
<organism evidence="3 4">
    <name type="scientific">Autumnicola patrickiae</name>
    <dbReference type="NCBI Taxonomy" id="3075591"/>
    <lineage>
        <taxon>Bacteria</taxon>
        <taxon>Pseudomonadati</taxon>
        <taxon>Bacteroidota</taxon>
        <taxon>Flavobacteriia</taxon>
        <taxon>Flavobacteriales</taxon>
        <taxon>Flavobacteriaceae</taxon>
        <taxon>Autumnicola</taxon>
    </lineage>
</organism>
<dbReference type="Pfam" id="PF07593">
    <property type="entry name" value="UnbV_ASPIC"/>
    <property type="match status" value="1"/>
</dbReference>
<sequence>MSLIYRTLLLICIISLAGCGRDEVLKKTSKEKTLFTRLDKPKTNIDFTNNVKQDSVFNYINYPYAFTGGGVAVGDVNNDGLQDIYFTSNQNSNKLYLNTGNFQFEDVTEEAGVEDSEGWTSGVTMIDINNDGWMDIYVCKSASLDNSELRKNKLYINQKDGTFIDQAEKWGLDHNGFSIQAYFFDFDKDGDLDMYLVNHRPDFQNTNKIIHINEKEYFPETSDHLFRNDVGSFSNITLQSGIINKEWGLSASIGDFNNDDWPDIYVANDYIGPDFLYINNKNGTFSNQINTRFKHISYNSMGSDYADINNDFLPDLLVLDMLAEDHQRGKQNMASMNTEGFQMMVNAGYHYAYMSNVLQLNNGNGSFSDIGQLAGISKTDWSWAPLIADFDNDGFKDIFISNGIERELGNQDYRTRVRELQQEKESVSFSEMMEIMPSDELANYVFKNNGDLTFKNTTSEWGLDDKINTNGVAYADFDNDGDLDLVLNNSSGNASIYKNNSVGNFISIKLVGDKKNINGIGTKVKVYTPKNQQYQVLYTSRGYQSSISNILNFGLGEETEIDRIEVIWGDDTVLAAENIQANQTLTFNKKESKGDTEKPLKIAQNFTPVDPEKLGINFKHKENTFNDFSIQALLPQKLSEQGPALEVADINNDGLQDFFIGGAAGQPAQIYIQHTIGRFESVNQEFWGKEKNFEDNAALFFDADGDGDLDLYVTSAGYHLNEDDALLQDRLYLNEGKGNFIKSRKLPKMSTSSKAVRATDFDNDGDQDLVIGGHHIPGKYPLAPRSYLLENENGHFKDVTKTLAPKLFEIGIVNDLIFTDYDNDKDDDLIVVGEWFPITVLENRNGRFSLKSIPEFTKTEGWWNSIKEVDINNDGNMDYLLGNLGENNKFHPSEEKPLHIYGNNFDDNGTYDMVLSKEYKGKLVPVRGKECSTVQNPFVSEKISTYEEFASSSLQEIYGEEEISNSYHKEVYSFSSIIAINNGDGSFTQTKLPTTAQVGPTMDFQIVDINDDGFPDVIGVGSIFEAEVETIRYDSNTGYILLGDSEGNLKPHRDISFYNGYNVKGMASIEIRGETHYIMANNNGPVTIFKMK</sequence>
<dbReference type="PANTHER" id="PTHR16026:SF0">
    <property type="entry name" value="CARTILAGE ACIDIC PROTEIN 1"/>
    <property type="match status" value="1"/>
</dbReference>
<evidence type="ECO:0000256" key="1">
    <source>
        <dbReference type="ARBA" id="ARBA00022729"/>
    </source>
</evidence>
<dbReference type="Pfam" id="PF13517">
    <property type="entry name" value="FG-GAP_3"/>
    <property type="match status" value="7"/>
</dbReference>
<keyword evidence="4" id="KW-1185">Reference proteome</keyword>
<reference evidence="3 4" key="1">
    <citation type="submission" date="2023-09" db="EMBL/GenBank/DDBJ databases">
        <authorList>
            <person name="Rey-Velasco X."/>
        </authorList>
    </citation>
    <scope>NUCLEOTIDE SEQUENCE [LARGE SCALE GENOMIC DNA]</scope>
    <source>
        <strain evidence="3 4">F188</strain>
    </source>
</reference>
<comment type="caution">
    <text evidence="3">The sequence shown here is derived from an EMBL/GenBank/DDBJ whole genome shotgun (WGS) entry which is preliminary data.</text>
</comment>
<dbReference type="Gene3D" id="2.130.10.130">
    <property type="entry name" value="Integrin alpha, N-terminal"/>
    <property type="match status" value="3"/>
</dbReference>
<name>A0ABU3E327_9FLAO</name>
<evidence type="ECO:0000313" key="4">
    <source>
        <dbReference type="Proteomes" id="UP001261624"/>
    </source>
</evidence>
<dbReference type="InterPro" id="IPR013517">
    <property type="entry name" value="FG-GAP"/>
</dbReference>
<evidence type="ECO:0000313" key="3">
    <source>
        <dbReference type="EMBL" id="MDT0690376.1"/>
    </source>
</evidence>
<dbReference type="Proteomes" id="UP001261624">
    <property type="component" value="Unassembled WGS sequence"/>
</dbReference>
<dbReference type="PROSITE" id="PS51257">
    <property type="entry name" value="PROKAR_LIPOPROTEIN"/>
    <property type="match status" value="1"/>
</dbReference>
<dbReference type="InterPro" id="IPR028994">
    <property type="entry name" value="Integrin_alpha_N"/>
</dbReference>
<feature type="domain" description="ASPIC/UnbV" evidence="2">
    <location>
        <begin position="519"/>
        <end position="586"/>
    </location>
</feature>
<protein>
    <submittedName>
        <fullName evidence="3">VCBS repeat-containing protein</fullName>
    </submittedName>
</protein>
<dbReference type="PANTHER" id="PTHR16026">
    <property type="entry name" value="CARTILAGE ACIDIC PROTEIN 1"/>
    <property type="match status" value="1"/>
</dbReference>
<evidence type="ECO:0000259" key="2">
    <source>
        <dbReference type="Pfam" id="PF07593"/>
    </source>
</evidence>
<dbReference type="SUPFAM" id="SSF69318">
    <property type="entry name" value="Integrin alpha N-terminal domain"/>
    <property type="match status" value="3"/>
</dbReference>
<keyword evidence="1" id="KW-0732">Signal</keyword>